<gene>
    <name evidence="3" type="ORF">GCM10009733_083540</name>
</gene>
<dbReference type="PANTHER" id="PTHR46268">
    <property type="entry name" value="STRESS RESPONSE PROTEIN NHAX"/>
    <property type="match status" value="1"/>
</dbReference>
<name>A0ABP4SJ54_9ACTN</name>
<keyword evidence="4" id="KW-1185">Reference proteome</keyword>
<evidence type="ECO:0000313" key="3">
    <source>
        <dbReference type="EMBL" id="GAA1673734.1"/>
    </source>
</evidence>
<dbReference type="PRINTS" id="PR01438">
    <property type="entry name" value="UNVRSLSTRESS"/>
</dbReference>
<accession>A0ABP4SJ54</accession>
<sequence length="309" mass="32561">MEREGDRLFEGAGVMKGHIVAGADGSAPATAAVEWAAVDAQRRGRPLRVVHVCEPRVHDANVCEPRVHEESTASCADILEAAVSRARELTRDVEVSGDLLGGDVVRALLAESHMADSVVLGSHGRGGFAGMLLGSVGLAVAGHATGPVVIVRTPTPLWYDRVVVGYDGSEHAEVALDYAVEQARARGAQLHVVYAWQLPLFSAYAAPYAVPYGGLIEDLMAEQVNRVAERIAGRRERDPDLVITDEQVCAHPITALVEAGRTADLVVMGSRGLGGLASAVLGSVSHGVLHHVTCPVAIVRPHAEEPPES</sequence>
<reference evidence="4" key="1">
    <citation type="journal article" date="2019" name="Int. J. Syst. Evol. Microbiol.">
        <title>The Global Catalogue of Microorganisms (GCM) 10K type strain sequencing project: providing services to taxonomists for standard genome sequencing and annotation.</title>
        <authorList>
            <consortium name="The Broad Institute Genomics Platform"/>
            <consortium name="The Broad Institute Genome Sequencing Center for Infectious Disease"/>
            <person name="Wu L."/>
            <person name="Ma J."/>
        </authorList>
    </citation>
    <scope>NUCLEOTIDE SEQUENCE [LARGE SCALE GENOMIC DNA]</scope>
    <source>
        <strain evidence="4">JCM 13929</strain>
    </source>
</reference>
<comment type="caution">
    <text evidence="3">The sequence shown here is derived from an EMBL/GenBank/DDBJ whole genome shotgun (WGS) entry which is preliminary data.</text>
</comment>
<dbReference type="InterPro" id="IPR006016">
    <property type="entry name" value="UspA"/>
</dbReference>
<dbReference type="EMBL" id="BAAAMU010000096">
    <property type="protein sequence ID" value="GAA1673734.1"/>
    <property type="molecule type" value="Genomic_DNA"/>
</dbReference>
<dbReference type="Proteomes" id="UP001500064">
    <property type="component" value="Unassembled WGS sequence"/>
</dbReference>
<dbReference type="PANTHER" id="PTHR46268:SF6">
    <property type="entry name" value="UNIVERSAL STRESS PROTEIN UP12"/>
    <property type="match status" value="1"/>
</dbReference>
<organism evidence="3 4">
    <name type="scientific">Nonomuraea maheshkhaliensis</name>
    <dbReference type="NCBI Taxonomy" id="419590"/>
    <lineage>
        <taxon>Bacteria</taxon>
        <taxon>Bacillati</taxon>
        <taxon>Actinomycetota</taxon>
        <taxon>Actinomycetes</taxon>
        <taxon>Streptosporangiales</taxon>
        <taxon>Streptosporangiaceae</taxon>
        <taxon>Nonomuraea</taxon>
    </lineage>
</organism>
<proteinExistence type="inferred from homology"/>
<dbReference type="SUPFAM" id="SSF52402">
    <property type="entry name" value="Adenine nucleotide alpha hydrolases-like"/>
    <property type="match status" value="2"/>
</dbReference>
<feature type="domain" description="UspA" evidence="2">
    <location>
        <begin position="159"/>
        <end position="300"/>
    </location>
</feature>
<evidence type="ECO:0000256" key="1">
    <source>
        <dbReference type="ARBA" id="ARBA00008791"/>
    </source>
</evidence>
<dbReference type="InterPro" id="IPR014729">
    <property type="entry name" value="Rossmann-like_a/b/a_fold"/>
</dbReference>
<feature type="domain" description="UspA" evidence="2">
    <location>
        <begin position="17"/>
        <end position="152"/>
    </location>
</feature>
<dbReference type="InterPro" id="IPR006015">
    <property type="entry name" value="Universal_stress_UspA"/>
</dbReference>
<protein>
    <submittedName>
        <fullName evidence="3">Universal stress protein</fullName>
    </submittedName>
</protein>
<dbReference type="Pfam" id="PF00582">
    <property type="entry name" value="Usp"/>
    <property type="match status" value="2"/>
</dbReference>
<evidence type="ECO:0000259" key="2">
    <source>
        <dbReference type="Pfam" id="PF00582"/>
    </source>
</evidence>
<evidence type="ECO:0000313" key="4">
    <source>
        <dbReference type="Proteomes" id="UP001500064"/>
    </source>
</evidence>
<dbReference type="Gene3D" id="3.40.50.620">
    <property type="entry name" value="HUPs"/>
    <property type="match status" value="2"/>
</dbReference>
<comment type="similarity">
    <text evidence="1">Belongs to the universal stress protein A family.</text>
</comment>